<dbReference type="EMBL" id="JADFTS010000002">
    <property type="protein sequence ID" value="KAF9623023.1"/>
    <property type="molecule type" value="Genomic_DNA"/>
</dbReference>
<reference evidence="1 2" key="1">
    <citation type="submission" date="2020-10" db="EMBL/GenBank/DDBJ databases">
        <title>The Coptis chinensis genome and diversification of protoberbering-type alkaloids.</title>
        <authorList>
            <person name="Wang B."/>
            <person name="Shu S."/>
            <person name="Song C."/>
            <person name="Liu Y."/>
        </authorList>
    </citation>
    <scope>NUCLEOTIDE SEQUENCE [LARGE SCALE GENOMIC DNA]</scope>
    <source>
        <strain evidence="1">HL-2020</strain>
        <tissue evidence="1">Leaf</tissue>
    </source>
</reference>
<name>A0A835IWV5_9MAGN</name>
<gene>
    <name evidence="1" type="ORF">IFM89_036004</name>
</gene>
<evidence type="ECO:0000313" key="1">
    <source>
        <dbReference type="EMBL" id="KAF9623023.1"/>
    </source>
</evidence>
<accession>A0A835IWV5</accession>
<dbReference type="AlphaFoldDB" id="A0A835IWV5"/>
<organism evidence="1 2">
    <name type="scientific">Coptis chinensis</name>
    <dbReference type="NCBI Taxonomy" id="261450"/>
    <lineage>
        <taxon>Eukaryota</taxon>
        <taxon>Viridiplantae</taxon>
        <taxon>Streptophyta</taxon>
        <taxon>Embryophyta</taxon>
        <taxon>Tracheophyta</taxon>
        <taxon>Spermatophyta</taxon>
        <taxon>Magnoliopsida</taxon>
        <taxon>Ranunculales</taxon>
        <taxon>Ranunculaceae</taxon>
        <taxon>Coptidoideae</taxon>
        <taxon>Coptis</taxon>
    </lineage>
</organism>
<keyword evidence="2" id="KW-1185">Reference proteome</keyword>
<evidence type="ECO:0000313" key="2">
    <source>
        <dbReference type="Proteomes" id="UP000631114"/>
    </source>
</evidence>
<dbReference type="Proteomes" id="UP000631114">
    <property type="component" value="Unassembled WGS sequence"/>
</dbReference>
<protein>
    <submittedName>
        <fullName evidence="1">Uncharacterized protein</fullName>
    </submittedName>
</protein>
<sequence>MTEFCCSEFCPNDRLLQTLSRRMLSFDGVANLSRKEYRLMERARHNWTSEISVKQGLQLSRDDIKNCISKVCSIIINGSWCIPLQVKKLFQAAGINVDILPEPDTKEKDYVVWTPDDKGALAWKLCHHVAATEVSAQRKGVKLASRCPCCCNHVEDINHASSMGMPFCKRSMEHWNWIAAKSNVTASIQNLQQAKSKLRARSPIITFGRHWLQTTGVPKHSTNWISLKGYSERGNPGVAKIVATFINSEGDFNLVMWRKIGVNTNYKAECTVILESLEVALAKGWTSA</sequence>
<comment type="caution">
    <text evidence="1">The sequence shown here is derived from an EMBL/GenBank/DDBJ whole genome shotgun (WGS) entry which is preliminary data.</text>
</comment>
<proteinExistence type="predicted"/>